<gene>
    <name evidence="2" type="ORF">DKW60_20795</name>
</gene>
<reference evidence="2 3" key="1">
    <citation type="submission" date="2018-05" db="EMBL/GenBank/DDBJ databases">
        <title>Leucothrix arctica sp. nov., isolated from Arctic seawater.</title>
        <authorList>
            <person name="Choi A."/>
            <person name="Baek K."/>
        </authorList>
    </citation>
    <scope>NUCLEOTIDE SEQUENCE [LARGE SCALE GENOMIC DNA]</scope>
    <source>
        <strain evidence="2 3">JCM 18388</strain>
    </source>
</reference>
<dbReference type="InterPro" id="IPR036866">
    <property type="entry name" value="RibonucZ/Hydroxyglut_hydro"/>
</dbReference>
<proteinExistence type="predicted"/>
<dbReference type="Pfam" id="PF17778">
    <property type="entry name" value="WHD_BLACT"/>
    <property type="match status" value="1"/>
</dbReference>
<dbReference type="PANTHER" id="PTHR23131">
    <property type="entry name" value="ENDORIBONUCLEASE LACTB2"/>
    <property type="match status" value="1"/>
</dbReference>
<evidence type="ECO:0000313" key="2">
    <source>
        <dbReference type="EMBL" id="PWQ92506.1"/>
    </source>
</evidence>
<dbReference type="Pfam" id="PF00753">
    <property type="entry name" value="Lactamase_B"/>
    <property type="match status" value="1"/>
</dbReference>
<protein>
    <recommendedName>
        <fullName evidence="1">Nudix hydrolase domain-containing protein</fullName>
    </recommendedName>
</protein>
<dbReference type="InterPro" id="IPR050662">
    <property type="entry name" value="Sec-metab_biosynth-thioest"/>
</dbReference>
<dbReference type="GO" id="GO:0003824">
    <property type="term" value="F:catalytic activity"/>
    <property type="evidence" value="ECO:0007669"/>
    <property type="project" value="UniProtKB-ARBA"/>
</dbReference>
<dbReference type="PROSITE" id="PS51462">
    <property type="entry name" value="NUDIX"/>
    <property type="match status" value="1"/>
</dbReference>
<dbReference type="SUPFAM" id="SSF55811">
    <property type="entry name" value="Nudix"/>
    <property type="match status" value="1"/>
</dbReference>
<evidence type="ECO:0000259" key="1">
    <source>
        <dbReference type="PROSITE" id="PS51462"/>
    </source>
</evidence>
<dbReference type="InterPro" id="IPR001279">
    <property type="entry name" value="Metallo-B-lactamas"/>
</dbReference>
<sequence>MRDAVAAIFTHDDEVFSIRRQIYLRAFPGYTAFPGGKVDAGDESYAIEHPLFEGFPAVEIGALVRELEEELAFDLVEAVRLQQVRRISKFGTALTPPFQKVRFNAHFYKIELSKKPSFIPDSGEIHSCEWKPAVALWQDYLLGESLMVRPNMHAIKALALDISVTSTEPFSEVFPDDELPCIEFLNGLGFLPVPSNTLPPATSTNALLLGDDGSLRILTDPSPASDEALQCLKNTLSNQLPDAILLTHHHPDHHERATDLALDLDVPIICTRNTELRILERFGSSYFDGIEVQYIKQDDVITQWLGHPVICHELPGHDDGMVGLAPESLAWFYVADLVEPGTTVVIPEPEGDMSEYFKTLKRVIRLNPDVVIPSHGLPMGGIHLLEKTLKHREVREQQILDFYNAGLREDALVNAMYPELDQKLVPLAHQNVRQHLKKLGLAEV</sequence>
<dbReference type="InterPro" id="IPR041516">
    <property type="entry name" value="LACTB2_WH"/>
</dbReference>
<dbReference type="SMART" id="SM00849">
    <property type="entry name" value="Lactamase_B"/>
    <property type="match status" value="1"/>
</dbReference>
<dbReference type="EMBL" id="QGKM01000086">
    <property type="protein sequence ID" value="PWQ92506.1"/>
    <property type="molecule type" value="Genomic_DNA"/>
</dbReference>
<name>A0A317C1I8_9GAMM</name>
<dbReference type="InterPro" id="IPR000086">
    <property type="entry name" value="NUDIX_hydrolase_dom"/>
</dbReference>
<dbReference type="Proteomes" id="UP000245539">
    <property type="component" value="Unassembled WGS sequence"/>
</dbReference>
<dbReference type="SUPFAM" id="SSF56281">
    <property type="entry name" value="Metallo-hydrolase/oxidoreductase"/>
    <property type="match status" value="1"/>
</dbReference>
<dbReference type="Gene3D" id="1.10.10.10">
    <property type="entry name" value="Winged helix-like DNA-binding domain superfamily/Winged helix DNA-binding domain"/>
    <property type="match status" value="1"/>
</dbReference>
<dbReference type="AlphaFoldDB" id="A0A317C1I8"/>
<dbReference type="Gene3D" id="3.60.15.10">
    <property type="entry name" value="Ribonuclease Z/Hydroxyacylglutathione hydrolase-like"/>
    <property type="match status" value="1"/>
</dbReference>
<dbReference type="Gene3D" id="3.90.79.10">
    <property type="entry name" value="Nucleoside Triphosphate Pyrophosphohydrolase"/>
    <property type="match status" value="2"/>
</dbReference>
<dbReference type="OrthoDB" id="9788263at2"/>
<accession>A0A317C1I8</accession>
<keyword evidence="3" id="KW-1185">Reference proteome</keyword>
<dbReference type="InterPro" id="IPR036388">
    <property type="entry name" value="WH-like_DNA-bd_sf"/>
</dbReference>
<dbReference type="InterPro" id="IPR015797">
    <property type="entry name" value="NUDIX_hydrolase-like_dom_sf"/>
</dbReference>
<dbReference type="PANTHER" id="PTHR23131:SF0">
    <property type="entry name" value="ENDORIBONUCLEASE LACTB2"/>
    <property type="match status" value="1"/>
</dbReference>
<feature type="domain" description="Nudix hydrolase" evidence="1">
    <location>
        <begin position="1"/>
        <end position="153"/>
    </location>
</feature>
<comment type="caution">
    <text evidence="2">The sequence shown here is derived from an EMBL/GenBank/DDBJ whole genome shotgun (WGS) entry which is preliminary data.</text>
</comment>
<evidence type="ECO:0000313" key="3">
    <source>
        <dbReference type="Proteomes" id="UP000245539"/>
    </source>
</evidence>
<dbReference type="RefSeq" id="WP_109839585.1">
    <property type="nucleotide sequence ID" value="NZ_QGKM01000086.1"/>
</dbReference>
<organism evidence="2 3">
    <name type="scientific">Leucothrix pacifica</name>
    <dbReference type="NCBI Taxonomy" id="1247513"/>
    <lineage>
        <taxon>Bacteria</taxon>
        <taxon>Pseudomonadati</taxon>
        <taxon>Pseudomonadota</taxon>
        <taxon>Gammaproteobacteria</taxon>
        <taxon>Thiotrichales</taxon>
        <taxon>Thiotrichaceae</taxon>
        <taxon>Leucothrix</taxon>
    </lineage>
</organism>